<reference evidence="2 3" key="1">
    <citation type="submission" date="2023-01" db="EMBL/GenBank/DDBJ databases">
        <authorList>
            <person name="Whitehead M."/>
        </authorList>
    </citation>
    <scope>NUCLEOTIDE SEQUENCE [LARGE SCALE GENOMIC DNA]</scope>
</reference>
<dbReference type="EMBL" id="CARXXK010000004">
    <property type="protein sequence ID" value="CAI6366751.1"/>
    <property type="molecule type" value="Genomic_DNA"/>
</dbReference>
<evidence type="ECO:0000256" key="1">
    <source>
        <dbReference type="SAM" id="MobiDB-lite"/>
    </source>
</evidence>
<sequence length="75" mass="8941">MELQRYRKPNIRTDSICKNSQRKYNPAWRNPLRVPRLQNTAQNPKFSYLPHRSPTTAKNPSKRDKTKNVIYSEVL</sequence>
<keyword evidence="3" id="KW-1185">Reference proteome</keyword>
<evidence type="ECO:0000313" key="2">
    <source>
        <dbReference type="EMBL" id="CAI6366751.1"/>
    </source>
</evidence>
<comment type="caution">
    <text evidence="2">The sequence shown here is derived from an EMBL/GenBank/DDBJ whole genome shotgun (WGS) entry which is preliminary data.</text>
</comment>
<name>A0AAV0XF60_9HEMI</name>
<protein>
    <submittedName>
        <fullName evidence="2">Uncharacterized protein</fullName>
    </submittedName>
</protein>
<accession>A0AAV0XF60</accession>
<feature type="region of interest" description="Disordered" evidence="1">
    <location>
        <begin position="22"/>
        <end position="75"/>
    </location>
</feature>
<evidence type="ECO:0000313" key="3">
    <source>
        <dbReference type="Proteomes" id="UP001160148"/>
    </source>
</evidence>
<dbReference type="Proteomes" id="UP001160148">
    <property type="component" value="Unassembled WGS sequence"/>
</dbReference>
<gene>
    <name evidence="2" type="ORF">MEUPH1_LOCUS21297</name>
</gene>
<proteinExistence type="predicted"/>
<organism evidence="2 3">
    <name type="scientific">Macrosiphum euphorbiae</name>
    <name type="common">potato aphid</name>
    <dbReference type="NCBI Taxonomy" id="13131"/>
    <lineage>
        <taxon>Eukaryota</taxon>
        <taxon>Metazoa</taxon>
        <taxon>Ecdysozoa</taxon>
        <taxon>Arthropoda</taxon>
        <taxon>Hexapoda</taxon>
        <taxon>Insecta</taxon>
        <taxon>Pterygota</taxon>
        <taxon>Neoptera</taxon>
        <taxon>Paraneoptera</taxon>
        <taxon>Hemiptera</taxon>
        <taxon>Sternorrhyncha</taxon>
        <taxon>Aphidomorpha</taxon>
        <taxon>Aphidoidea</taxon>
        <taxon>Aphididae</taxon>
        <taxon>Macrosiphini</taxon>
        <taxon>Macrosiphum</taxon>
    </lineage>
</organism>
<dbReference type="AlphaFoldDB" id="A0AAV0XF60"/>